<dbReference type="RefSeq" id="WP_012733086.1">
    <property type="nucleotide sequence ID" value="NZ_CP021075.1"/>
</dbReference>
<feature type="compositionally biased region" description="Basic and acidic residues" evidence="1">
    <location>
        <begin position="712"/>
        <end position="731"/>
    </location>
</feature>
<reference evidence="3" key="2">
    <citation type="submission" date="2022-06" db="EMBL/GenBank/DDBJ databases">
        <title>Draft genome sequence of Burkholderia glumae strain GR20004 isolated from rice panicle showing bacterial panicle blight.</title>
        <authorList>
            <person name="Choi S.Y."/>
            <person name="Lee Y.H."/>
        </authorList>
    </citation>
    <scope>NUCLEOTIDE SEQUENCE</scope>
    <source>
        <strain evidence="3">GR20004</strain>
    </source>
</reference>
<sequence length="751" mass="84247">MADTTQLDPADRTSIDVQTAIGEKRRAYPTDACIPCGAVIHIGFFFDGFGRHRDHDDPATSRYSNICRLWEAHRDNKDRRREKTPNQFWYRFYYSGLGTDLNKEAREGLVTSAVMKAGKEAATAAEKKAVDIGKKVAGVDRLAVKPQSALSDGVKKGLEDFSYRPVVKSFNDLVGKMTSVPKNVGRVLTLAHDDRWVRRARAAARAILYDAKKNPMKVGWDTAKEVFIGVALDFIPWCRDNRAVARLLGTGVEVRVAAAKTQFEKAIEDTKLKMPKIQRIQVSIFGADRGAVLARALANELTEKYKHPSADKLAYVDPKDPNQRVVPIEIKFLGLLDAVSSLMEENKVLSMVPALNMIKQNYGDQKLAVPESVERCVHFAAAHELRFYQRLDSLEKTRGLQYLYPGTSEDITGGAPAGTLGARAELQRVVLRDMLHEAITHGIVLDLMEDMFKYKPDTFAKFTLAHPLSDGKTTYKIGELIEAYQEIVPKVARLNFLEHMQVFLRWMAVRYQSPAFRSTVTSRFDTLDAQHRALLKENQDAESAYIALRNQNPPADSATLAKALARWQDSILPEMVSGRDAGIEKRRPSEGIWERIQRESQDMMSRESQQAGLRRSVKIMQDMAQSGDLPWDADPDFSVGVIQAMMMSPEQEALAQAWKMGLNGSNPLPPKVMALFDLLVHDTMLTSWHDHLLSSTLYFQTRATDTFGVSDYAKEEKQRKRDEKAAERIRQVSDAMTPPPPDIGSSLSASQ</sequence>
<reference evidence="2 4" key="1">
    <citation type="submission" date="2020-12" db="EMBL/GenBank/DDBJ databases">
        <title>FDA dAtabase for Regulatory Grade micrObial Sequences (FDA-ARGOS): Supporting development and validation of Infectious Disease Dx tests.</title>
        <authorList>
            <person name="Minogue T."/>
            <person name="Wolcott M."/>
            <person name="Wasieloski L."/>
            <person name="Aguilar W."/>
            <person name="Moore D."/>
            <person name="Jaissle J."/>
            <person name="Tallon L."/>
            <person name="Sadzewicz L."/>
            <person name="Zhao X."/>
            <person name="Boylan J."/>
            <person name="Ott S."/>
            <person name="Bowen H."/>
            <person name="Vavikolanu K."/>
            <person name="Mehta A."/>
            <person name="Aluvathingal J."/>
            <person name="Nadendla S."/>
            <person name="Yan Y."/>
            <person name="Sichtig H."/>
        </authorList>
    </citation>
    <scope>NUCLEOTIDE SEQUENCE [LARGE SCALE GENOMIC DNA]</scope>
    <source>
        <strain evidence="2 4">FDAARGOS_949</strain>
    </source>
</reference>
<evidence type="ECO:0000313" key="3">
    <source>
        <dbReference type="EMBL" id="USS43102.1"/>
    </source>
</evidence>
<dbReference type="PANTHER" id="PTHR33840">
    <property type="match status" value="1"/>
</dbReference>
<gene>
    <name evidence="2" type="ORF">I6H06_03745</name>
    <name evidence="3" type="ORF">NFI99_01020</name>
</gene>
<protein>
    <submittedName>
        <fullName evidence="2">DUF2235 domain-containing protein</fullName>
    </submittedName>
</protein>
<name>A0AAP9Y068_BURGL</name>
<dbReference type="PANTHER" id="PTHR33840:SF1">
    <property type="entry name" value="TLE1 PHOSPHOLIPASE DOMAIN-CONTAINING PROTEIN"/>
    <property type="match status" value="1"/>
</dbReference>
<dbReference type="Proteomes" id="UP000594892">
    <property type="component" value="Chromosome 1"/>
</dbReference>
<feature type="region of interest" description="Disordered" evidence="1">
    <location>
        <begin position="710"/>
        <end position="751"/>
    </location>
</feature>
<dbReference type="EMBL" id="CP099583">
    <property type="protein sequence ID" value="USS43102.1"/>
    <property type="molecule type" value="Genomic_DNA"/>
</dbReference>
<evidence type="ECO:0000313" key="4">
    <source>
        <dbReference type="Proteomes" id="UP000594892"/>
    </source>
</evidence>
<organism evidence="2 4">
    <name type="scientific">Burkholderia glumae</name>
    <name type="common">Pseudomonas glumae</name>
    <dbReference type="NCBI Taxonomy" id="337"/>
    <lineage>
        <taxon>Bacteria</taxon>
        <taxon>Pseudomonadati</taxon>
        <taxon>Pseudomonadota</taxon>
        <taxon>Betaproteobacteria</taxon>
        <taxon>Burkholderiales</taxon>
        <taxon>Burkholderiaceae</taxon>
        <taxon>Burkholderia</taxon>
    </lineage>
</organism>
<evidence type="ECO:0000313" key="2">
    <source>
        <dbReference type="EMBL" id="QPQ90857.1"/>
    </source>
</evidence>
<dbReference type="GeneID" id="45693524"/>
<dbReference type="EMBL" id="CP065600">
    <property type="protein sequence ID" value="QPQ90857.1"/>
    <property type="molecule type" value="Genomic_DNA"/>
</dbReference>
<evidence type="ECO:0000313" key="5">
    <source>
        <dbReference type="Proteomes" id="UP001056386"/>
    </source>
</evidence>
<evidence type="ECO:0000256" key="1">
    <source>
        <dbReference type="SAM" id="MobiDB-lite"/>
    </source>
</evidence>
<dbReference type="Proteomes" id="UP001056386">
    <property type="component" value="Chromosome 2"/>
</dbReference>
<dbReference type="AlphaFoldDB" id="A0AAP9Y068"/>
<keyword evidence="5" id="KW-1185">Reference proteome</keyword>
<proteinExistence type="predicted"/>
<accession>A0AAP9Y068</accession>